<dbReference type="GO" id="GO:0043709">
    <property type="term" value="P:cell adhesion involved in single-species biofilm formation"/>
    <property type="evidence" value="ECO:0007669"/>
    <property type="project" value="TreeGrafter"/>
</dbReference>
<accession>A0A2T6GR34</accession>
<dbReference type="InterPro" id="IPR050263">
    <property type="entry name" value="Bact_Fimbrial_Adh_Pro"/>
</dbReference>
<sequence length="187" mass="18668">MKFSKMAAAIAAVVLGGTSVLAMAAGQGGGKVNFKGNINDSPCSISSGSLEQVVEFDSISNSALKNGGKSALKPFSIKLNGCDLGSLKSATVTFTGAPSAANPDLLGFQGGTAKGASLAIADRNGSLIKLGAASDPQNLSDGESALNFTAYLQGDMLAPETEGGEPKPATVVAGTFDTVANFTLAYQ</sequence>
<feature type="chain" id="PRO_5015766864" evidence="1">
    <location>
        <begin position="25"/>
        <end position="187"/>
    </location>
</feature>
<dbReference type="GO" id="GO:0009289">
    <property type="term" value="C:pilus"/>
    <property type="evidence" value="ECO:0007669"/>
    <property type="project" value="InterPro"/>
</dbReference>
<dbReference type="Pfam" id="PF00419">
    <property type="entry name" value="Fimbrial"/>
    <property type="match status" value="1"/>
</dbReference>
<dbReference type="AlphaFoldDB" id="A0A2T6GR34"/>
<reference evidence="3 4" key="1">
    <citation type="submission" date="2018-03" db="EMBL/GenBank/DDBJ databases">
        <title>Draft genome sequence of the plant growth promoting rhizobacterium Pseudomonas protegens strain BNJ-SS-45 isolated from wheat (Triticum aestivum) rhizosphere.</title>
        <authorList>
            <person name="Bajpai A."/>
            <person name="Shende K."/>
            <person name="Meena N."/>
            <person name="Upadhyayula S.R."/>
            <person name="Suravajhala P."/>
            <person name="Medicherla K.M."/>
            <person name="Johri B.N."/>
        </authorList>
    </citation>
    <scope>NUCLEOTIDE SEQUENCE [LARGE SCALE GENOMIC DNA]</scope>
    <source>
        <strain evidence="3 4">BNJ-SS-45</strain>
    </source>
</reference>
<organism evidence="3 4">
    <name type="scientific">Pseudomonas protegens</name>
    <dbReference type="NCBI Taxonomy" id="380021"/>
    <lineage>
        <taxon>Bacteria</taxon>
        <taxon>Pseudomonadati</taxon>
        <taxon>Pseudomonadota</taxon>
        <taxon>Gammaproteobacteria</taxon>
        <taxon>Pseudomonadales</taxon>
        <taxon>Pseudomonadaceae</taxon>
        <taxon>Pseudomonas</taxon>
    </lineage>
</organism>
<keyword evidence="1" id="KW-0732">Signal</keyword>
<feature type="signal peptide" evidence="1">
    <location>
        <begin position="1"/>
        <end position="24"/>
    </location>
</feature>
<dbReference type="InterPro" id="IPR036937">
    <property type="entry name" value="Adhesion_dom_fimbrial_sf"/>
</dbReference>
<dbReference type="Gene3D" id="2.60.40.1090">
    <property type="entry name" value="Fimbrial-type adhesion domain"/>
    <property type="match status" value="1"/>
</dbReference>
<dbReference type="InterPro" id="IPR000259">
    <property type="entry name" value="Adhesion_dom_fimbrial"/>
</dbReference>
<dbReference type="EMBL" id="PYJM01000001">
    <property type="protein sequence ID" value="PUA46613.1"/>
    <property type="molecule type" value="Genomic_DNA"/>
</dbReference>
<feature type="domain" description="Fimbrial-type adhesion" evidence="2">
    <location>
        <begin position="33"/>
        <end position="187"/>
    </location>
</feature>
<dbReference type="PANTHER" id="PTHR33420">
    <property type="entry name" value="FIMBRIAL SUBUNIT ELFA-RELATED"/>
    <property type="match status" value="1"/>
</dbReference>
<dbReference type="Proteomes" id="UP000244178">
    <property type="component" value="Unassembled WGS sequence"/>
</dbReference>
<evidence type="ECO:0000259" key="2">
    <source>
        <dbReference type="Pfam" id="PF00419"/>
    </source>
</evidence>
<dbReference type="PANTHER" id="PTHR33420:SF26">
    <property type="entry name" value="FIMBRIAL SUBUNIT"/>
    <property type="match status" value="1"/>
</dbReference>
<evidence type="ECO:0000313" key="4">
    <source>
        <dbReference type="Proteomes" id="UP000244178"/>
    </source>
</evidence>
<name>A0A2T6GR34_9PSED</name>
<gene>
    <name evidence="3" type="ORF">C5U62_01110</name>
</gene>
<dbReference type="RefSeq" id="WP_060843196.1">
    <property type="nucleotide sequence ID" value="NZ_PIZE01000012.1"/>
</dbReference>
<comment type="caution">
    <text evidence="3">The sequence shown here is derived from an EMBL/GenBank/DDBJ whole genome shotgun (WGS) entry which is preliminary data.</text>
</comment>
<proteinExistence type="predicted"/>
<evidence type="ECO:0000313" key="3">
    <source>
        <dbReference type="EMBL" id="PUA46613.1"/>
    </source>
</evidence>
<protein>
    <submittedName>
        <fullName evidence="3">Type 1 fimbrial protein</fullName>
    </submittedName>
</protein>
<dbReference type="SUPFAM" id="SSF49401">
    <property type="entry name" value="Bacterial adhesins"/>
    <property type="match status" value="1"/>
</dbReference>
<dbReference type="InterPro" id="IPR008966">
    <property type="entry name" value="Adhesion_dom_sf"/>
</dbReference>
<evidence type="ECO:0000256" key="1">
    <source>
        <dbReference type="SAM" id="SignalP"/>
    </source>
</evidence>